<evidence type="ECO:0000313" key="1">
    <source>
        <dbReference type="EMBL" id="ONI45201.1"/>
    </source>
</evidence>
<dbReference type="Proteomes" id="UP000188637">
    <property type="component" value="Unassembled WGS sequence"/>
</dbReference>
<gene>
    <name evidence="1" type="ORF">AN640_04885</name>
</gene>
<comment type="caution">
    <text evidence="1">The sequence shown here is derived from an EMBL/GenBank/DDBJ whole genome shotgun (WGS) entry which is preliminary data.</text>
</comment>
<protein>
    <submittedName>
        <fullName evidence="1">Uncharacterized protein</fullName>
    </submittedName>
</protein>
<name>A0ACC8XI77_9FIRM</name>
<organism evidence="1 2">
    <name type="scientific">Candidatus Epulonipiscium fishelsonii</name>
    <dbReference type="NCBI Taxonomy" id="77094"/>
    <lineage>
        <taxon>Bacteria</taxon>
        <taxon>Bacillati</taxon>
        <taxon>Bacillota</taxon>
        <taxon>Clostridia</taxon>
        <taxon>Lachnospirales</taxon>
        <taxon>Lachnospiraceae</taxon>
        <taxon>Candidatus Epulonipiscium</taxon>
    </lineage>
</organism>
<keyword evidence="2" id="KW-1185">Reference proteome</keyword>
<sequence length="211" mass="22765">MSEKDNLGNGGSARGQINPAKKSLFGNFDYSKNGALLLSLLIIGILLTFVPEQDDVNDVIEVFQPQQEEVVKSISKQKVNENGYNDELESKLKGILGKIAGVGNVDVMITLSGTQEKILAEEIDEVTKSTNETDDSGGNRVVQEENYANTIIKADDNMPYIIREDMPAVSGALIIAEGADNVAIKNAIIQSVSVLLDIPVHKVSVFKMGSN</sequence>
<dbReference type="EMBL" id="LJHD01000069">
    <property type="protein sequence ID" value="ONI45201.1"/>
    <property type="molecule type" value="Genomic_DNA"/>
</dbReference>
<proteinExistence type="predicted"/>
<evidence type="ECO:0000313" key="2">
    <source>
        <dbReference type="Proteomes" id="UP000188637"/>
    </source>
</evidence>
<reference evidence="1" key="1">
    <citation type="submission" date="2016-08" db="EMBL/GenBank/DDBJ databases">
        <authorList>
            <person name="Ngugi D.K."/>
            <person name="Miyake S."/>
            <person name="Stingl U."/>
        </authorList>
    </citation>
    <scope>NUCLEOTIDE SEQUENCE</scope>
    <source>
        <strain evidence="1">SCG-D08WGA-EpuloA1</strain>
    </source>
</reference>
<accession>A0ACC8XI77</accession>